<evidence type="ECO:0000256" key="8">
    <source>
        <dbReference type="SAM" id="Phobius"/>
    </source>
</evidence>
<dbReference type="Pfam" id="PF00230">
    <property type="entry name" value="MIP"/>
    <property type="match status" value="1"/>
</dbReference>
<dbReference type="PROSITE" id="PS00221">
    <property type="entry name" value="MIP"/>
    <property type="match status" value="1"/>
</dbReference>
<dbReference type="InterPro" id="IPR022357">
    <property type="entry name" value="MIP_CS"/>
</dbReference>
<evidence type="ECO:0000256" key="1">
    <source>
        <dbReference type="ARBA" id="ARBA00004141"/>
    </source>
</evidence>
<evidence type="ECO:0008006" key="11">
    <source>
        <dbReference type="Google" id="ProtNLM"/>
    </source>
</evidence>
<comment type="subcellular location">
    <subcellularLocation>
        <location evidence="1">Membrane</location>
        <topology evidence="1">Multi-pass membrane protein</topology>
    </subcellularLocation>
</comment>
<feature type="region of interest" description="Disordered" evidence="7">
    <location>
        <begin position="23"/>
        <end position="47"/>
    </location>
</feature>
<keyword evidence="3 6" id="KW-0812">Transmembrane</keyword>
<feature type="transmembrane region" description="Helical" evidence="8">
    <location>
        <begin position="188"/>
        <end position="210"/>
    </location>
</feature>
<feature type="transmembrane region" description="Helical" evidence="8">
    <location>
        <begin position="230"/>
        <end position="252"/>
    </location>
</feature>
<evidence type="ECO:0000313" key="10">
    <source>
        <dbReference type="Proteomes" id="UP000243515"/>
    </source>
</evidence>
<feature type="transmembrane region" description="Helical" evidence="8">
    <location>
        <begin position="139"/>
        <end position="167"/>
    </location>
</feature>
<organism evidence="9 10">
    <name type="scientific">Elaphomyces granulatus</name>
    <dbReference type="NCBI Taxonomy" id="519963"/>
    <lineage>
        <taxon>Eukaryota</taxon>
        <taxon>Fungi</taxon>
        <taxon>Dikarya</taxon>
        <taxon>Ascomycota</taxon>
        <taxon>Pezizomycotina</taxon>
        <taxon>Eurotiomycetes</taxon>
        <taxon>Eurotiomycetidae</taxon>
        <taxon>Eurotiales</taxon>
        <taxon>Elaphomycetaceae</taxon>
        <taxon>Elaphomyces</taxon>
    </lineage>
</organism>
<comment type="caution">
    <text evidence="9">The sequence shown here is derived from an EMBL/GenBank/DDBJ whole genome shotgun (WGS) entry which is preliminary data.</text>
</comment>
<keyword evidence="10" id="KW-1185">Reference proteome</keyword>
<proteinExistence type="inferred from homology"/>
<dbReference type="OrthoDB" id="3222at2759"/>
<evidence type="ECO:0000256" key="5">
    <source>
        <dbReference type="ARBA" id="ARBA00023136"/>
    </source>
</evidence>
<dbReference type="InterPro" id="IPR023271">
    <property type="entry name" value="Aquaporin-like"/>
</dbReference>
<dbReference type="PANTHER" id="PTHR19139">
    <property type="entry name" value="AQUAPORIN TRANSPORTER"/>
    <property type="match status" value="1"/>
</dbReference>
<gene>
    <name evidence="9" type="ORF">Egran_04235</name>
</gene>
<sequence>MAAGGSSAPAADVEKNLNNDRLSVPMLNQPSAESHTHHTHQISDVPFTGRLGGNQAFVLDRDDVDNASILQDIPDAAPWMTLAEQLDLRPFRTLSLWKAAILEGMGTLMLVFLTIWISISPAEIPTAPGPQFGPFDNAAFLGPLVGGVTNFMLLTLFIFIFGAVSGAHLNPTITIATFCARLTSLPRMVLYVAFQTLGGALAGLLARAGYGSRSFQVGGCWLYSNVVPVGDAFVIEFVATTLLLFCAFGVGLDPRQRQMIGPSLAPFLIGMALGVISFGTAFTRYGYGGASLNPARCLGAFVGSRFPGWHWHHWVADIVACLVHGAFYLAVPPWQNHC</sequence>
<feature type="transmembrane region" description="Helical" evidence="8">
    <location>
        <begin position="311"/>
        <end position="331"/>
    </location>
</feature>
<dbReference type="AlphaFoldDB" id="A0A232LV04"/>
<reference evidence="9 10" key="1">
    <citation type="journal article" date="2015" name="Environ. Microbiol.">
        <title>Metagenome sequence of Elaphomyces granulatus from sporocarp tissue reveals Ascomycota ectomycorrhizal fingerprints of genome expansion and a Proteobacteria-rich microbiome.</title>
        <authorList>
            <person name="Quandt C.A."/>
            <person name="Kohler A."/>
            <person name="Hesse C.N."/>
            <person name="Sharpton T.J."/>
            <person name="Martin F."/>
            <person name="Spatafora J.W."/>
        </authorList>
    </citation>
    <scope>NUCLEOTIDE SEQUENCE [LARGE SCALE GENOMIC DNA]</scope>
    <source>
        <strain evidence="9 10">OSC145934</strain>
    </source>
</reference>
<dbReference type="SUPFAM" id="SSF81338">
    <property type="entry name" value="Aquaporin-like"/>
    <property type="match status" value="1"/>
</dbReference>
<comment type="similarity">
    <text evidence="6">Belongs to the MIP/aquaporin (TC 1.A.8) family.</text>
</comment>
<keyword evidence="4 8" id="KW-1133">Transmembrane helix</keyword>
<dbReference type="InterPro" id="IPR000425">
    <property type="entry name" value="MIP"/>
</dbReference>
<evidence type="ECO:0000256" key="4">
    <source>
        <dbReference type="ARBA" id="ARBA00022989"/>
    </source>
</evidence>
<dbReference type="InterPro" id="IPR034294">
    <property type="entry name" value="Aquaporin_transptr"/>
</dbReference>
<dbReference type="GO" id="GO:0015250">
    <property type="term" value="F:water channel activity"/>
    <property type="evidence" value="ECO:0007669"/>
    <property type="project" value="TreeGrafter"/>
</dbReference>
<evidence type="ECO:0000256" key="3">
    <source>
        <dbReference type="ARBA" id="ARBA00022692"/>
    </source>
</evidence>
<keyword evidence="5 8" id="KW-0472">Membrane</keyword>
<dbReference type="EMBL" id="NPHW01004381">
    <property type="protein sequence ID" value="OXV08001.1"/>
    <property type="molecule type" value="Genomic_DNA"/>
</dbReference>
<protein>
    <recommendedName>
        <fullName evidence="11">Aquaporin</fullName>
    </recommendedName>
</protein>
<dbReference type="Proteomes" id="UP000243515">
    <property type="component" value="Unassembled WGS sequence"/>
</dbReference>
<dbReference type="PRINTS" id="PR00783">
    <property type="entry name" value="MINTRINSICP"/>
</dbReference>
<feature type="transmembrane region" description="Helical" evidence="8">
    <location>
        <begin position="99"/>
        <end position="119"/>
    </location>
</feature>
<dbReference type="PANTHER" id="PTHR19139:SF290">
    <property type="entry name" value="AQUAPORIN"/>
    <property type="match status" value="1"/>
</dbReference>
<dbReference type="Gene3D" id="1.20.1080.10">
    <property type="entry name" value="Glycerol uptake facilitator protein"/>
    <property type="match status" value="1"/>
</dbReference>
<evidence type="ECO:0000256" key="2">
    <source>
        <dbReference type="ARBA" id="ARBA00022448"/>
    </source>
</evidence>
<evidence type="ECO:0000256" key="6">
    <source>
        <dbReference type="RuleBase" id="RU000477"/>
    </source>
</evidence>
<accession>A0A232LV04</accession>
<feature type="transmembrane region" description="Helical" evidence="8">
    <location>
        <begin position="264"/>
        <end position="282"/>
    </location>
</feature>
<evidence type="ECO:0000256" key="7">
    <source>
        <dbReference type="SAM" id="MobiDB-lite"/>
    </source>
</evidence>
<name>A0A232LV04_9EURO</name>
<keyword evidence="2 6" id="KW-0813">Transport</keyword>
<evidence type="ECO:0000313" key="9">
    <source>
        <dbReference type="EMBL" id="OXV08001.1"/>
    </source>
</evidence>
<dbReference type="GO" id="GO:0005886">
    <property type="term" value="C:plasma membrane"/>
    <property type="evidence" value="ECO:0007669"/>
    <property type="project" value="TreeGrafter"/>
</dbReference>